<dbReference type="CDD" id="cd00063">
    <property type="entry name" value="FN3"/>
    <property type="match status" value="4"/>
</dbReference>
<feature type="chain" id="PRO_5046585599" evidence="3">
    <location>
        <begin position="23"/>
        <end position="1260"/>
    </location>
</feature>
<comment type="caution">
    <text evidence="5">The sequence shown here is derived from an EMBL/GenBank/DDBJ whole genome shotgun (WGS) entry which is preliminary data.</text>
</comment>
<accession>A0ABT2VY85</accession>
<reference evidence="6" key="1">
    <citation type="submission" date="2023-07" db="EMBL/GenBank/DDBJ databases">
        <title>Chryseobacterium sp. GMJ5 Genome sequencing and assembly.</title>
        <authorList>
            <person name="Jung Y."/>
        </authorList>
    </citation>
    <scope>NUCLEOTIDE SEQUENCE [LARGE SCALE GENOMIC DNA]</scope>
    <source>
        <strain evidence="6">GMJ5</strain>
    </source>
</reference>
<feature type="domain" description="Fibronectin type-III" evidence="4">
    <location>
        <begin position="842"/>
        <end position="935"/>
    </location>
</feature>
<feature type="domain" description="Fibronectin type-III" evidence="4">
    <location>
        <begin position="481"/>
        <end position="574"/>
    </location>
</feature>
<evidence type="ECO:0000259" key="4">
    <source>
        <dbReference type="PROSITE" id="PS50853"/>
    </source>
</evidence>
<gene>
    <name evidence="5" type="ORF">N0B16_10990</name>
</gene>
<dbReference type="InterPro" id="IPR036116">
    <property type="entry name" value="FN3_sf"/>
</dbReference>
<evidence type="ECO:0000313" key="5">
    <source>
        <dbReference type="EMBL" id="MCU7614962.1"/>
    </source>
</evidence>
<dbReference type="Pfam" id="PF20009">
    <property type="entry name" value="GEVED"/>
    <property type="match status" value="1"/>
</dbReference>
<dbReference type="Gene3D" id="2.60.40.10">
    <property type="entry name" value="Immunoglobulins"/>
    <property type="match status" value="5"/>
</dbReference>
<keyword evidence="2" id="KW-0677">Repeat</keyword>
<evidence type="ECO:0000256" key="1">
    <source>
        <dbReference type="ARBA" id="ARBA00022729"/>
    </source>
</evidence>
<dbReference type="InterPro" id="IPR026444">
    <property type="entry name" value="Secre_tail"/>
</dbReference>
<name>A0ABT2VY85_9FLAO</name>
<dbReference type="PROSITE" id="PS50853">
    <property type="entry name" value="FN3"/>
    <property type="match status" value="5"/>
</dbReference>
<feature type="signal peptide" evidence="3">
    <location>
        <begin position="1"/>
        <end position="22"/>
    </location>
</feature>
<dbReference type="Pfam" id="PF18962">
    <property type="entry name" value="Por_Secre_tail"/>
    <property type="match status" value="1"/>
</dbReference>
<proteinExistence type="predicted"/>
<keyword evidence="6" id="KW-1185">Reference proteome</keyword>
<dbReference type="PANTHER" id="PTHR46708">
    <property type="entry name" value="TENASCIN"/>
    <property type="match status" value="1"/>
</dbReference>
<dbReference type="InterPro" id="IPR050991">
    <property type="entry name" value="ECM_Regulatory_Proteins"/>
</dbReference>
<protein>
    <submittedName>
        <fullName evidence="5">Fibronectin type III domain-containing protein</fullName>
    </submittedName>
</protein>
<dbReference type="EMBL" id="JAOTEN010000003">
    <property type="protein sequence ID" value="MCU7614962.1"/>
    <property type="molecule type" value="Genomic_DNA"/>
</dbReference>
<sequence>MKKTFTSFILLCLITLGFTAQLYGQTPAPLPYTQNFSGINDFTFVNGTQTNKWAFGAATGNAANSIYVSNNNGTANNYTVTATSVVQAYRDIAIPAGTTAATPGTLSFDWKAVGEACCDYLRVWLVPATFTPTAGTQITAGTGRIQLGANYNQQAAWQSYSNTAVNLASFAGSTMRLVFEWRNDGSLGTDPSVAIDNINLLIPTCSAPTAPAVNAITANSATISWTGITPAPANGYQYYVSTVSTPPTPSTVPTGTTTATSVPLSLLTPNTTYYWWVRAICSPTDSSTWTAGTTFSTTQIPATLPYSQNFSTSNGFGFVNGTQTNKWAYGAATGNLANSLYISDDNGTTNNYSITSTSVVQAYRDFAIPAGTTAASPAILSFDWKAMGESCCDYLRVWLVPTSFMPTAGTQIAAGTGRIQLGANLNQQTGWQNYLNTNVNLASFAGTTMRLVFEWRNDGSIGTQPPGAIDNINLLIPTCKIPTAMAVTGVATNGATISWTATTPPPANGYQYFVSTSPAPPIGTTIPTGSTAGTSVVLNTLTPNTTYYWWVRAVCSPTDSSIWVGGPSFTTTQIPAIIPYVQQFNTNDFGFVNGSQTNKWTFGPATGNTGNSIYISNDNATTNAYTISSTSVVQAYRDIAVPAGTTNAAFSFDWKAQGESSFDYLRVWLVPAGFMPTAGTQITAGTGRVQIGTNYNLQGTWQSFLNSNLNLSSFAGTTMRLVFEWRNDGSGGTQPPAAIDNVKLLICRNNTPTVTVSGVTHNSAVVTWNQDLGGASYTIRYRPVGSTTWATALVAAAPFPATTNTYTLPSLLSATQYEVEVAAVCNNTPGIYSHNVFTTRCDPTPPTVTVTNITSTSAVVTWNPLAASSTYILRWRKVGDPTWNTPTVPAPPANSYTITGLSSFVTYEVQVANICNGETTPNPWSNPQVFTTVRICQIPPPGLTITQLTPTSAQVIWDAFPGATYILKYRKVGIPSWTTVPVAVNAYTITGLTELTQYEMQVANVCSGTPGNNTPPYLFTTPTITYCSMSSTNSVNEYISKVTVTPNGKPVMDNPSNASNYSDFTGNPAKFIQMIQGSSNNQITIEKKLNGTSSAGLAVWIDFNRNGYFDIDERVLVSGSNTTQTISGTFSVPANAYVSNTNYQYVTMRVAMQKGGIPVNCTSFANGEVEDYTVRISKLPIPNAINQDEILIYPNPVKTVLNVKNISKKAKYKIYSVSGQLISSGMILNNKIDVSRLTNGLYVIDIEDAQGTVQKKFIKE</sequence>
<feature type="domain" description="Fibronectin type-III" evidence="4">
    <location>
        <begin position="207"/>
        <end position="300"/>
    </location>
</feature>
<evidence type="ECO:0000313" key="6">
    <source>
        <dbReference type="Proteomes" id="UP001208114"/>
    </source>
</evidence>
<evidence type="ECO:0000256" key="3">
    <source>
        <dbReference type="SAM" id="SignalP"/>
    </source>
</evidence>
<feature type="domain" description="Fibronectin type-III" evidence="4">
    <location>
        <begin position="939"/>
        <end position="1024"/>
    </location>
</feature>
<dbReference type="InterPro" id="IPR045474">
    <property type="entry name" value="GEVED"/>
</dbReference>
<dbReference type="NCBIfam" id="TIGR04183">
    <property type="entry name" value="Por_Secre_tail"/>
    <property type="match status" value="1"/>
</dbReference>
<feature type="domain" description="Fibronectin type-III" evidence="4">
    <location>
        <begin position="751"/>
        <end position="841"/>
    </location>
</feature>
<dbReference type="SMART" id="SM00060">
    <property type="entry name" value="FN3"/>
    <property type="match status" value="5"/>
</dbReference>
<dbReference type="InterPro" id="IPR003961">
    <property type="entry name" value="FN3_dom"/>
</dbReference>
<dbReference type="RefSeq" id="WP_262990984.1">
    <property type="nucleotide sequence ID" value="NZ_JAOTEN010000003.1"/>
</dbReference>
<dbReference type="InterPro" id="IPR013783">
    <property type="entry name" value="Ig-like_fold"/>
</dbReference>
<evidence type="ECO:0000256" key="2">
    <source>
        <dbReference type="ARBA" id="ARBA00022737"/>
    </source>
</evidence>
<organism evidence="5 6">
    <name type="scientific">Chryseobacterium gilvum</name>
    <dbReference type="NCBI Taxonomy" id="2976534"/>
    <lineage>
        <taxon>Bacteria</taxon>
        <taxon>Pseudomonadati</taxon>
        <taxon>Bacteroidota</taxon>
        <taxon>Flavobacteriia</taxon>
        <taxon>Flavobacteriales</taxon>
        <taxon>Weeksellaceae</taxon>
        <taxon>Chryseobacterium group</taxon>
        <taxon>Chryseobacterium</taxon>
    </lineage>
</organism>
<dbReference type="Proteomes" id="UP001208114">
    <property type="component" value="Unassembled WGS sequence"/>
</dbReference>
<dbReference type="PANTHER" id="PTHR46708:SF2">
    <property type="entry name" value="FIBRONECTIN TYPE-III DOMAIN-CONTAINING PROTEIN"/>
    <property type="match status" value="1"/>
</dbReference>
<dbReference type="Pfam" id="PF00041">
    <property type="entry name" value="fn3"/>
    <property type="match status" value="3"/>
</dbReference>
<dbReference type="SUPFAM" id="SSF49265">
    <property type="entry name" value="Fibronectin type III"/>
    <property type="match status" value="4"/>
</dbReference>
<keyword evidence="1 3" id="KW-0732">Signal</keyword>